<feature type="transmembrane region" description="Helical" evidence="8">
    <location>
        <begin position="178"/>
        <end position="196"/>
    </location>
</feature>
<dbReference type="EMBL" id="MRCB01000060">
    <property type="protein sequence ID" value="OKH17704.1"/>
    <property type="molecule type" value="Genomic_DNA"/>
</dbReference>
<keyword evidence="3" id="KW-0328">Glycosyltransferase</keyword>
<feature type="transmembrane region" description="Helical" evidence="8">
    <location>
        <begin position="317"/>
        <end position="335"/>
    </location>
</feature>
<evidence type="ECO:0000256" key="5">
    <source>
        <dbReference type="ARBA" id="ARBA00022692"/>
    </source>
</evidence>
<evidence type="ECO:0000256" key="2">
    <source>
        <dbReference type="ARBA" id="ARBA00022475"/>
    </source>
</evidence>
<dbReference type="InterPro" id="IPR050297">
    <property type="entry name" value="LipidA_mod_glycosyltrf_83"/>
</dbReference>
<proteinExistence type="predicted"/>
<protein>
    <recommendedName>
        <fullName evidence="9">Glycosyltransferase RgtA/B/C/D-like domain-containing protein</fullName>
    </recommendedName>
</protein>
<feature type="transmembrane region" description="Helical" evidence="8">
    <location>
        <begin position="20"/>
        <end position="38"/>
    </location>
</feature>
<keyword evidence="11" id="KW-1185">Reference proteome</keyword>
<feature type="transmembrane region" description="Helical" evidence="8">
    <location>
        <begin position="246"/>
        <end position="266"/>
    </location>
</feature>
<evidence type="ECO:0000256" key="8">
    <source>
        <dbReference type="SAM" id="Phobius"/>
    </source>
</evidence>
<keyword evidence="6 8" id="KW-1133">Transmembrane helix</keyword>
<evidence type="ECO:0000256" key="4">
    <source>
        <dbReference type="ARBA" id="ARBA00022679"/>
    </source>
</evidence>
<feature type="domain" description="Glycosyltransferase RgtA/B/C/D-like" evidence="9">
    <location>
        <begin position="104"/>
        <end position="262"/>
    </location>
</feature>
<keyword evidence="4" id="KW-0808">Transferase</keyword>
<organism evidence="10 11">
    <name type="scientific">Hydrococcus rivularis NIES-593</name>
    <dbReference type="NCBI Taxonomy" id="1921803"/>
    <lineage>
        <taxon>Bacteria</taxon>
        <taxon>Bacillati</taxon>
        <taxon>Cyanobacteriota</taxon>
        <taxon>Cyanophyceae</taxon>
        <taxon>Pleurocapsales</taxon>
        <taxon>Hydrococcaceae</taxon>
        <taxon>Hydrococcus</taxon>
    </lineage>
</organism>
<dbReference type="Proteomes" id="UP000186868">
    <property type="component" value="Unassembled WGS sequence"/>
</dbReference>
<sequence>MTLSSIGDRNKTCNRIVRRAWLFLVIVIFLLGLFFRCANLDRKIFWVDEVATATRTAGYTRQEIVEQLADRGVIGIEDLQRYQKLSPDRDLGDTFNALMQSPEHTPLYFLMARFWRQLFGSSVTATRSLSVALGLLAFPCLFWLCQELFKSPWVKWMAIALFSVSPFYIAYAQEARPYSLWTVTILLSGVALLRAIRLNTRQSWGFYAVTLILGFYTSLLSFLVTVGQGFYVIVLENFRYTKTVRNHLIALGIALIVFVPWAVVIFHHWQLLQDNTTWVRESVEISFIAAIFVATILLTFGDLPLSNSLEHLKIVELLIVLVSIVAIALLIYFIFFKSRKKQKAKLLIYSLPISTPLILIFSIVINFNHLPIYSALEPVATIGILIALGLLSLTVFSIFFVVTKAPKQVSLFVLTQTLSTPMILILNDVISKDQSSGAPRYLMPFQLGIQLAVAYLLASKIEATYLLKTRQQQIWKAIAVGLISVGIVSGILNLEKSPIYQKSRNFHNLPIATILNEAKTPLLLVDSAQTIDILSLSHNLKEKVKVGILSDPSQFSQFIDSCQEIFLFNPSETLRDRIKDKAHIQIEQVYQPKQLIPGETVLSLWSVKRAKNSCFSLVTDLKFM</sequence>
<feature type="transmembrane region" description="Helical" evidence="8">
    <location>
        <begin position="156"/>
        <end position="172"/>
    </location>
</feature>
<reference evidence="10 11" key="1">
    <citation type="submission" date="2016-11" db="EMBL/GenBank/DDBJ databases">
        <title>Draft Genome Sequences of Nine Cyanobacterial Strains from Diverse Habitats.</title>
        <authorList>
            <person name="Zhu T."/>
            <person name="Hou S."/>
            <person name="Lu X."/>
            <person name="Hess W.R."/>
        </authorList>
    </citation>
    <scope>NUCLEOTIDE SEQUENCE [LARGE SCALE GENOMIC DNA]</scope>
    <source>
        <strain evidence="10 11">NIES-593</strain>
    </source>
</reference>
<dbReference type="GO" id="GO:0009103">
    <property type="term" value="P:lipopolysaccharide biosynthetic process"/>
    <property type="evidence" value="ECO:0007669"/>
    <property type="project" value="UniProtKB-ARBA"/>
</dbReference>
<feature type="transmembrane region" description="Helical" evidence="8">
    <location>
        <begin position="379"/>
        <end position="402"/>
    </location>
</feature>
<dbReference type="STRING" id="1921803.NIES593_22895"/>
<keyword evidence="5 8" id="KW-0812">Transmembrane</keyword>
<comment type="caution">
    <text evidence="10">The sequence shown here is derived from an EMBL/GenBank/DDBJ whole genome shotgun (WGS) entry which is preliminary data.</text>
</comment>
<dbReference type="RefSeq" id="WP_073601768.1">
    <property type="nucleotide sequence ID" value="NZ_MRCB01000060.1"/>
</dbReference>
<keyword evidence="2" id="KW-1003">Cell membrane</keyword>
<feature type="transmembrane region" description="Helical" evidence="8">
    <location>
        <begin position="409"/>
        <end position="427"/>
    </location>
</feature>
<feature type="transmembrane region" description="Helical" evidence="8">
    <location>
        <begin position="347"/>
        <end position="367"/>
    </location>
</feature>
<dbReference type="OrthoDB" id="495800at2"/>
<evidence type="ECO:0000313" key="10">
    <source>
        <dbReference type="EMBL" id="OKH17704.1"/>
    </source>
</evidence>
<feature type="transmembrane region" description="Helical" evidence="8">
    <location>
        <begin position="208"/>
        <end position="234"/>
    </location>
</feature>
<accession>A0A1U7H6X4</accession>
<comment type="subcellular location">
    <subcellularLocation>
        <location evidence="1">Cell membrane</location>
        <topology evidence="1">Multi-pass membrane protein</topology>
    </subcellularLocation>
</comment>
<gene>
    <name evidence="10" type="ORF">NIES593_22895</name>
</gene>
<evidence type="ECO:0000256" key="3">
    <source>
        <dbReference type="ARBA" id="ARBA00022676"/>
    </source>
</evidence>
<feature type="transmembrane region" description="Helical" evidence="8">
    <location>
        <begin position="474"/>
        <end position="494"/>
    </location>
</feature>
<evidence type="ECO:0000256" key="7">
    <source>
        <dbReference type="ARBA" id="ARBA00023136"/>
    </source>
</evidence>
<name>A0A1U7H6X4_9CYAN</name>
<evidence type="ECO:0000259" key="9">
    <source>
        <dbReference type="Pfam" id="PF13231"/>
    </source>
</evidence>
<keyword evidence="7 8" id="KW-0472">Membrane</keyword>
<dbReference type="AlphaFoldDB" id="A0A1U7H6X4"/>
<dbReference type="PANTHER" id="PTHR33908:SF11">
    <property type="entry name" value="MEMBRANE PROTEIN"/>
    <property type="match status" value="1"/>
</dbReference>
<evidence type="ECO:0000313" key="11">
    <source>
        <dbReference type="Proteomes" id="UP000186868"/>
    </source>
</evidence>
<feature type="transmembrane region" description="Helical" evidence="8">
    <location>
        <begin position="125"/>
        <end position="144"/>
    </location>
</feature>
<dbReference type="GO" id="GO:0016763">
    <property type="term" value="F:pentosyltransferase activity"/>
    <property type="evidence" value="ECO:0007669"/>
    <property type="project" value="TreeGrafter"/>
</dbReference>
<dbReference type="Pfam" id="PF13231">
    <property type="entry name" value="PMT_2"/>
    <property type="match status" value="1"/>
</dbReference>
<feature type="transmembrane region" description="Helical" evidence="8">
    <location>
        <begin position="287"/>
        <end position="305"/>
    </location>
</feature>
<dbReference type="PANTHER" id="PTHR33908">
    <property type="entry name" value="MANNOSYLTRANSFERASE YKCB-RELATED"/>
    <property type="match status" value="1"/>
</dbReference>
<dbReference type="InterPro" id="IPR038731">
    <property type="entry name" value="RgtA/B/C-like"/>
</dbReference>
<evidence type="ECO:0000256" key="6">
    <source>
        <dbReference type="ARBA" id="ARBA00022989"/>
    </source>
</evidence>
<feature type="transmembrane region" description="Helical" evidence="8">
    <location>
        <begin position="447"/>
        <end position="467"/>
    </location>
</feature>
<dbReference type="GO" id="GO:0005886">
    <property type="term" value="C:plasma membrane"/>
    <property type="evidence" value="ECO:0007669"/>
    <property type="project" value="UniProtKB-SubCell"/>
</dbReference>
<evidence type="ECO:0000256" key="1">
    <source>
        <dbReference type="ARBA" id="ARBA00004651"/>
    </source>
</evidence>